<gene>
    <name evidence="1" type="ORF">L9F63_004235</name>
</gene>
<name>A0AAD8E7K0_DIPPU</name>
<protein>
    <submittedName>
        <fullName evidence="1">Uncharacterized protein</fullName>
    </submittedName>
</protein>
<comment type="caution">
    <text evidence="1">The sequence shown here is derived from an EMBL/GenBank/DDBJ whole genome shotgun (WGS) entry which is preliminary data.</text>
</comment>
<reference evidence="1" key="2">
    <citation type="submission" date="2023-05" db="EMBL/GenBank/DDBJ databases">
        <authorList>
            <person name="Fouks B."/>
        </authorList>
    </citation>
    <scope>NUCLEOTIDE SEQUENCE</scope>
    <source>
        <strain evidence="1">Stay&amp;Tobe</strain>
        <tissue evidence="1">Testes</tissue>
    </source>
</reference>
<accession>A0AAD8E7K0</accession>
<dbReference type="AlphaFoldDB" id="A0AAD8E7K0"/>
<dbReference type="EMBL" id="JASPKZ010008361">
    <property type="protein sequence ID" value="KAJ9580093.1"/>
    <property type="molecule type" value="Genomic_DNA"/>
</dbReference>
<reference evidence="1" key="1">
    <citation type="journal article" date="2023" name="IScience">
        <title>Live-bearing cockroach genome reveals convergent evolutionary mechanisms linked to viviparity in insects and beyond.</title>
        <authorList>
            <person name="Fouks B."/>
            <person name="Harrison M.C."/>
            <person name="Mikhailova A.A."/>
            <person name="Marchal E."/>
            <person name="English S."/>
            <person name="Carruthers M."/>
            <person name="Jennings E.C."/>
            <person name="Chiamaka E.L."/>
            <person name="Frigard R.A."/>
            <person name="Pippel M."/>
            <person name="Attardo G.M."/>
            <person name="Benoit J.B."/>
            <person name="Bornberg-Bauer E."/>
            <person name="Tobe S.S."/>
        </authorList>
    </citation>
    <scope>NUCLEOTIDE SEQUENCE</scope>
    <source>
        <strain evidence="1">Stay&amp;Tobe</strain>
    </source>
</reference>
<sequence length="426" mass="48235">MDKSEAQLFQHISIVIKLLNCFSHKRNITSSDVLHRLDYLYERLSDFLGRELNEWWLNNDQEDSLFSQHFIPQITNLLKPGSSNLQPSEFVEITKPISLTFNPETSQNDDIENAISEVTHNSASSCKEEGAVIPAVQESDVSDVDYADAKLPNCMEPTENVTESELLTSQVSNKTTEALSPVLHCSDDESTVFKYKCEDCNEEIISFNPDKQILMSLHIQSAEHRKALKQEIKTSSVSIKAKINVPEVSDIDYADGKLPICMEPTEDVTESEHSTSSKTTEALSLELHCSDDESTVFKDKCEDCNEEISSFNPDKQMVMALHIQSTEHQKNLKQDTKMSSVSINEKRNVTMKSRNDLGRYVIEKVTTIYFCDVCNVNNIDDVRDHVFNINHQANMREKKGIAVSGTKKTESIAKKVCIIYTVQYVQ</sequence>
<evidence type="ECO:0000313" key="1">
    <source>
        <dbReference type="EMBL" id="KAJ9580093.1"/>
    </source>
</evidence>
<proteinExistence type="predicted"/>
<organism evidence="1 2">
    <name type="scientific">Diploptera punctata</name>
    <name type="common">Pacific beetle cockroach</name>
    <dbReference type="NCBI Taxonomy" id="6984"/>
    <lineage>
        <taxon>Eukaryota</taxon>
        <taxon>Metazoa</taxon>
        <taxon>Ecdysozoa</taxon>
        <taxon>Arthropoda</taxon>
        <taxon>Hexapoda</taxon>
        <taxon>Insecta</taxon>
        <taxon>Pterygota</taxon>
        <taxon>Neoptera</taxon>
        <taxon>Polyneoptera</taxon>
        <taxon>Dictyoptera</taxon>
        <taxon>Blattodea</taxon>
        <taxon>Blaberoidea</taxon>
        <taxon>Blaberidae</taxon>
        <taxon>Diplopterinae</taxon>
        <taxon>Diploptera</taxon>
    </lineage>
</organism>
<evidence type="ECO:0000313" key="2">
    <source>
        <dbReference type="Proteomes" id="UP001233999"/>
    </source>
</evidence>
<dbReference type="Proteomes" id="UP001233999">
    <property type="component" value="Unassembled WGS sequence"/>
</dbReference>
<keyword evidence="2" id="KW-1185">Reference proteome</keyword>